<dbReference type="InterPro" id="IPR007208">
    <property type="entry name" value="MrpF/PhaF-like"/>
</dbReference>
<feature type="transmembrane region" description="Helical" evidence="8">
    <location>
        <begin position="59"/>
        <end position="81"/>
    </location>
</feature>
<evidence type="ECO:0000256" key="4">
    <source>
        <dbReference type="ARBA" id="ARBA00022475"/>
    </source>
</evidence>
<organism evidence="9 10">
    <name type="scientific">Actinomadura logoneensis</name>
    <dbReference type="NCBI Taxonomy" id="2293572"/>
    <lineage>
        <taxon>Bacteria</taxon>
        <taxon>Bacillati</taxon>
        <taxon>Actinomycetota</taxon>
        <taxon>Actinomycetes</taxon>
        <taxon>Streptosporangiales</taxon>
        <taxon>Thermomonosporaceae</taxon>
        <taxon>Actinomadura</taxon>
    </lineage>
</organism>
<sequence length="86" mass="9240">MSTLYLVVAIAEAAVAALLTVRLGLGPTTCDRIVALNALTTQAMLALLFFAAYADRTGYLDAALWPASFGYLGTIIWARYLERGLL</sequence>
<dbReference type="Proteomes" id="UP000261811">
    <property type="component" value="Unassembled WGS sequence"/>
</dbReference>
<feature type="transmembrane region" description="Helical" evidence="8">
    <location>
        <begin position="6"/>
        <end position="25"/>
    </location>
</feature>
<evidence type="ECO:0000256" key="1">
    <source>
        <dbReference type="ARBA" id="ARBA00004651"/>
    </source>
</evidence>
<keyword evidence="6 8" id="KW-1133">Transmembrane helix</keyword>
<dbReference type="RefSeq" id="WP_117361152.1">
    <property type="nucleotide sequence ID" value="NZ_QURH01000995.1"/>
</dbReference>
<dbReference type="PANTHER" id="PTHR34702">
    <property type="entry name" value="NA(+)/H(+) ANTIPORTER SUBUNIT F1"/>
    <property type="match status" value="1"/>
</dbReference>
<protein>
    <submittedName>
        <fullName evidence="9">Cation:proton antiporter</fullName>
    </submittedName>
</protein>
<dbReference type="GO" id="GO:0005886">
    <property type="term" value="C:plasma membrane"/>
    <property type="evidence" value="ECO:0007669"/>
    <property type="project" value="UniProtKB-SubCell"/>
</dbReference>
<reference evidence="9 10" key="1">
    <citation type="submission" date="2018-08" db="EMBL/GenBank/DDBJ databases">
        <title>Actinomadura jelena sp. nov., a novel Actinomycete isolated from soil in Chad.</title>
        <authorList>
            <person name="Shi L."/>
        </authorList>
    </citation>
    <scope>NUCLEOTIDE SEQUENCE [LARGE SCALE GENOMIC DNA]</scope>
    <source>
        <strain evidence="9 10">NEAU-G17</strain>
    </source>
</reference>
<evidence type="ECO:0000256" key="8">
    <source>
        <dbReference type="SAM" id="Phobius"/>
    </source>
</evidence>
<name>A0A372JB27_9ACTN</name>
<keyword evidence="3" id="KW-0813">Transport</keyword>
<proteinExistence type="inferred from homology"/>
<evidence type="ECO:0000256" key="2">
    <source>
        <dbReference type="ARBA" id="ARBA00009212"/>
    </source>
</evidence>
<evidence type="ECO:0000256" key="5">
    <source>
        <dbReference type="ARBA" id="ARBA00022692"/>
    </source>
</evidence>
<dbReference type="GO" id="GO:0015385">
    <property type="term" value="F:sodium:proton antiporter activity"/>
    <property type="evidence" value="ECO:0007669"/>
    <property type="project" value="TreeGrafter"/>
</dbReference>
<dbReference type="OrthoDB" id="9799958at2"/>
<evidence type="ECO:0000256" key="7">
    <source>
        <dbReference type="ARBA" id="ARBA00023136"/>
    </source>
</evidence>
<keyword evidence="7 8" id="KW-0472">Membrane</keyword>
<comment type="similarity">
    <text evidence="2">Belongs to the CPA3 antiporters (TC 2.A.63) subunit F family.</text>
</comment>
<keyword evidence="5 8" id="KW-0812">Transmembrane</keyword>
<keyword evidence="4" id="KW-1003">Cell membrane</keyword>
<dbReference type="PANTHER" id="PTHR34702:SF1">
    <property type="entry name" value="NA(+)_H(+) ANTIPORTER SUBUNIT F"/>
    <property type="match status" value="1"/>
</dbReference>
<comment type="caution">
    <text evidence="9">The sequence shown here is derived from an EMBL/GenBank/DDBJ whole genome shotgun (WGS) entry which is preliminary data.</text>
</comment>
<feature type="transmembrane region" description="Helical" evidence="8">
    <location>
        <begin position="34"/>
        <end position="53"/>
    </location>
</feature>
<evidence type="ECO:0000313" key="10">
    <source>
        <dbReference type="Proteomes" id="UP000261811"/>
    </source>
</evidence>
<comment type="subcellular location">
    <subcellularLocation>
        <location evidence="1">Cell membrane</location>
        <topology evidence="1">Multi-pass membrane protein</topology>
    </subcellularLocation>
</comment>
<dbReference type="Pfam" id="PF04066">
    <property type="entry name" value="MrpF_PhaF"/>
    <property type="match status" value="1"/>
</dbReference>
<accession>A0A372JB27</accession>
<evidence type="ECO:0000313" key="9">
    <source>
        <dbReference type="EMBL" id="RFU37213.1"/>
    </source>
</evidence>
<gene>
    <name evidence="9" type="ORF">DZF91_34070</name>
</gene>
<evidence type="ECO:0000256" key="3">
    <source>
        <dbReference type="ARBA" id="ARBA00022448"/>
    </source>
</evidence>
<dbReference type="EMBL" id="QURH01000995">
    <property type="protein sequence ID" value="RFU37213.1"/>
    <property type="molecule type" value="Genomic_DNA"/>
</dbReference>
<evidence type="ECO:0000256" key="6">
    <source>
        <dbReference type="ARBA" id="ARBA00022989"/>
    </source>
</evidence>
<dbReference type="AlphaFoldDB" id="A0A372JB27"/>
<keyword evidence="10" id="KW-1185">Reference proteome</keyword>